<protein>
    <submittedName>
        <fullName evidence="1">Uncharacterized protein</fullName>
    </submittedName>
</protein>
<evidence type="ECO:0000313" key="2">
    <source>
        <dbReference type="Proteomes" id="UP000824120"/>
    </source>
</evidence>
<comment type="caution">
    <text evidence="1">The sequence shown here is derived from an EMBL/GenBank/DDBJ whole genome shotgun (WGS) entry which is preliminary data.</text>
</comment>
<dbReference type="OrthoDB" id="10402581at2759"/>
<reference evidence="1 2" key="1">
    <citation type="submission" date="2020-09" db="EMBL/GenBank/DDBJ databases">
        <title>De no assembly of potato wild relative species, Solanum commersonii.</title>
        <authorList>
            <person name="Cho K."/>
        </authorList>
    </citation>
    <scope>NUCLEOTIDE SEQUENCE [LARGE SCALE GENOMIC DNA]</scope>
    <source>
        <strain evidence="1">LZ3.2</strain>
        <tissue evidence="1">Leaf</tissue>
    </source>
</reference>
<evidence type="ECO:0000313" key="1">
    <source>
        <dbReference type="EMBL" id="KAG5609190.1"/>
    </source>
</evidence>
<name>A0A9J5ZE92_SOLCO</name>
<sequence length="120" mass="13804">MKKLIYEIYVSFFYKRTRIRIKIVVAKIRGCDDDFLLCFFENEKIDSVREQSDPYLGGATRMEGYLATGACSHGDDSNLSYRITNPSFNCFRLIHLSPSLAYGSMYLLETERANSSCTVR</sequence>
<dbReference type="AlphaFoldDB" id="A0A9J5ZE92"/>
<gene>
    <name evidence="1" type="ORF">H5410_020471</name>
</gene>
<proteinExistence type="predicted"/>
<dbReference type="Proteomes" id="UP000824120">
    <property type="component" value="Chromosome 4"/>
</dbReference>
<dbReference type="EMBL" id="JACXVP010000004">
    <property type="protein sequence ID" value="KAG5609190.1"/>
    <property type="molecule type" value="Genomic_DNA"/>
</dbReference>
<organism evidence="1 2">
    <name type="scientific">Solanum commersonii</name>
    <name type="common">Commerson's wild potato</name>
    <name type="synonym">Commerson's nightshade</name>
    <dbReference type="NCBI Taxonomy" id="4109"/>
    <lineage>
        <taxon>Eukaryota</taxon>
        <taxon>Viridiplantae</taxon>
        <taxon>Streptophyta</taxon>
        <taxon>Embryophyta</taxon>
        <taxon>Tracheophyta</taxon>
        <taxon>Spermatophyta</taxon>
        <taxon>Magnoliopsida</taxon>
        <taxon>eudicotyledons</taxon>
        <taxon>Gunneridae</taxon>
        <taxon>Pentapetalae</taxon>
        <taxon>asterids</taxon>
        <taxon>lamiids</taxon>
        <taxon>Solanales</taxon>
        <taxon>Solanaceae</taxon>
        <taxon>Solanoideae</taxon>
        <taxon>Solaneae</taxon>
        <taxon>Solanum</taxon>
    </lineage>
</organism>
<accession>A0A9J5ZE92</accession>
<keyword evidence="2" id="KW-1185">Reference proteome</keyword>